<proteinExistence type="predicted"/>
<evidence type="ECO:0000313" key="3">
    <source>
        <dbReference type="EMBL" id="QDU65608.1"/>
    </source>
</evidence>
<protein>
    <submittedName>
        <fullName evidence="3">Uncharacterized protein</fullName>
    </submittedName>
</protein>
<feature type="region of interest" description="Disordered" evidence="1">
    <location>
        <begin position="1"/>
        <end position="20"/>
    </location>
</feature>
<keyword evidence="4" id="KW-1185">Reference proteome</keyword>
<dbReference type="RefSeq" id="WP_145062389.1">
    <property type="nucleotide sequence ID" value="NZ_CP036287.1"/>
</dbReference>
<feature type="transmembrane region" description="Helical" evidence="2">
    <location>
        <begin position="138"/>
        <end position="154"/>
    </location>
</feature>
<evidence type="ECO:0000313" key="4">
    <source>
        <dbReference type="Proteomes" id="UP000316921"/>
    </source>
</evidence>
<keyword evidence="2" id="KW-1133">Transmembrane helix</keyword>
<keyword evidence="2" id="KW-0812">Transmembrane</keyword>
<feature type="transmembrane region" description="Helical" evidence="2">
    <location>
        <begin position="174"/>
        <end position="195"/>
    </location>
</feature>
<sequence>MVRLDLPAQDRPTPAGRGAKFWASPERPQIETVRPGSAALHGGLVCLPALVVLEVIALANGSGGLALRGTTGSLTGLLLSLVEFVVACAVIGVVLMGSFRMVAVLTGGLATTGFVGLAGQPSALRIRRLRRLSNRQGAILAGILMATLIAPRLVAVNADDPAAWTFSYQPGTPFLMPLSAALVGAAVGALLALAYSRLLRPLMARPLSVVLGRQEAASLSPTD</sequence>
<dbReference type="Proteomes" id="UP000316921">
    <property type="component" value="Chromosome"/>
</dbReference>
<gene>
    <name evidence="3" type="ORF">Pla133_06730</name>
</gene>
<feature type="transmembrane region" description="Helical" evidence="2">
    <location>
        <begin position="101"/>
        <end position="118"/>
    </location>
</feature>
<keyword evidence="2" id="KW-0472">Membrane</keyword>
<evidence type="ECO:0000256" key="2">
    <source>
        <dbReference type="SAM" id="Phobius"/>
    </source>
</evidence>
<feature type="transmembrane region" description="Helical" evidence="2">
    <location>
        <begin position="71"/>
        <end position="95"/>
    </location>
</feature>
<dbReference type="KEGG" id="pbap:Pla133_06730"/>
<dbReference type="EMBL" id="CP036287">
    <property type="protein sequence ID" value="QDU65608.1"/>
    <property type="molecule type" value="Genomic_DNA"/>
</dbReference>
<accession>A0A518BF44</accession>
<feature type="transmembrane region" description="Helical" evidence="2">
    <location>
        <begin position="38"/>
        <end position="59"/>
    </location>
</feature>
<evidence type="ECO:0000256" key="1">
    <source>
        <dbReference type="SAM" id="MobiDB-lite"/>
    </source>
</evidence>
<reference evidence="3 4" key="1">
    <citation type="submission" date="2019-02" db="EMBL/GenBank/DDBJ databases">
        <title>Deep-cultivation of Planctomycetes and their phenomic and genomic characterization uncovers novel biology.</title>
        <authorList>
            <person name="Wiegand S."/>
            <person name="Jogler M."/>
            <person name="Boedeker C."/>
            <person name="Pinto D."/>
            <person name="Vollmers J."/>
            <person name="Rivas-Marin E."/>
            <person name="Kohn T."/>
            <person name="Peeters S.H."/>
            <person name="Heuer A."/>
            <person name="Rast P."/>
            <person name="Oberbeckmann S."/>
            <person name="Bunk B."/>
            <person name="Jeske O."/>
            <person name="Meyerdierks A."/>
            <person name="Storesund J.E."/>
            <person name="Kallscheuer N."/>
            <person name="Luecker S."/>
            <person name="Lage O.M."/>
            <person name="Pohl T."/>
            <person name="Merkel B.J."/>
            <person name="Hornburger P."/>
            <person name="Mueller R.-W."/>
            <person name="Bruemmer F."/>
            <person name="Labrenz M."/>
            <person name="Spormann A.M."/>
            <person name="Op den Camp H."/>
            <person name="Overmann J."/>
            <person name="Amann R."/>
            <person name="Jetten M.S.M."/>
            <person name="Mascher T."/>
            <person name="Medema M.H."/>
            <person name="Devos D.P."/>
            <person name="Kaster A.-K."/>
            <person name="Ovreas L."/>
            <person name="Rohde M."/>
            <person name="Galperin M.Y."/>
            <person name="Jogler C."/>
        </authorList>
    </citation>
    <scope>NUCLEOTIDE SEQUENCE [LARGE SCALE GENOMIC DNA]</scope>
    <source>
        <strain evidence="3 4">Pla133</strain>
    </source>
</reference>
<dbReference type="AlphaFoldDB" id="A0A518BF44"/>
<organism evidence="3 4">
    <name type="scientific">Engelhardtia mirabilis</name>
    <dbReference type="NCBI Taxonomy" id="2528011"/>
    <lineage>
        <taxon>Bacteria</taxon>
        <taxon>Pseudomonadati</taxon>
        <taxon>Planctomycetota</taxon>
        <taxon>Planctomycetia</taxon>
        <taxon>Planctomycetia incertae sedis</taxon>
        <taxon>Engelhardtia</taxon>
    </lineage>
</organism>
<name>A0A518BF44_9BACT</name>